<feature type="compositionally biased region" description="Basic residues" evidence="1">
    <location>
        <begin position="253"/>
        <end position="263"/>
    </location>
</feature>
<dbReference type="AlphaFoldDB" id="A0A6V7PBW0"/>
<dbReference type="EMBL" id="LR862147">
    <property type="protein sequence ID" value="CAD1828305.1"/>
    <property type="molecule type" value="Genomic_DNA"/>
</dbReference>
<accession>A0A6V7PBW0</accession>
<protein>
    <submittedName>
        <fullName evidence="2">Uncharacterized protein</fullName>
    </submittedName>
</protein>
<proteinExistence type="predicted"/>
<dbReference type="PANTHER" id="PTHR47361:SF4">
    <property type="entry name" value="RING_U-BOX SUPERFAMILY PROTEIN"/>
    <property type="match status" value="1"/>
</dbReference>
<sequence>MLFISAYHKRSTRKQTYRYRECGTFSGTIAGGWRWKGRGREGDGRRRFGRRGCRGGGFWVLRHLFGEDTASGDGPCKRLRARLLCDMHSEMGIVQSEAFLSQCKHPFEFLDVHRSLDGCIHDYMFEESVCLLLRATWFVPLKVEAQEEAPEEVELFYQDEYDQDDGGDDFEESYYMGSSSSVRIGNRRWGDGGFVRSGRKQARPVIRQQIDNDDAGPSRCPKKEKEASKDVMGRRAKRALKREAADKAAAAKHQQHLQRLGRI</sequence>
<name>A0A6V7PBW0_ANACO</name>
<reference evidence="2" key="1">
    <citation type="submission" date="2020-07" db="EMBL/GenBank/DDBJ databases">
        <authorList>
            <person name="Lin J."/>
        </authorList>
    </citation>
    <scope>NUCLEOTIDE SEQUENCE</scope>
</reference>
<organism evidence="2">
    <name type="scientific">Ananas comosus var. bracteatus</name>
    <name type="common">red pineapple</name>
    <dbReference type="NCBI Taxonomy" id="296719"/>
    <lineage>
        <taxon>Eukaryota</taxon>
        <taxon>Viridiplantae</taxon>
        <taxon>Streptophyta</taxon>
        <taxon>Embryophyta</taxon>
        <taxon>Tracheophyta</taxon>
        <taxon>Spermatophyta</taxon>
        <taxon>Magnoliopsida</taxon>
        <taxon>Liliopsida</taxon>
        <taxon>Poales</taxon>
        <taxon>Bromeliaceae</taxon>
        <taxon>Bromelioideae</taxon>
        <taxon>Ananas</taxon>
    </lineage>
</organism>
<evidence type="ECO:0000256" key="1">
    <source>
        <dbReference type="SAM" id="MobiDB-lite"/>
    </source>
</evidence>
<feature type="compositionally biased region" description="Basic and acidic residues" evidence="1">
    <location>
        <begin position="221"/>
        <end position="233"/>
    </location>
</feature>
<dbReference type="PANTHER" id="PTHR47361">
    <property type="entry name" value="RING/U-BOX SUPERFAMILY PROTEIN"/>
    <property type="match status" value="1"/>
</dbReference>
<feature type="region of interest" description="Disordered" evidence="1">
    <location>
        <begin position="210"/>
        <end position="263"/>
    </location>
</feature>
<evidence type="ECO:0000313" key="2">
    <source>
        <dbReference type="EMBL" id="CAD1828305.1"/>
    </source>
</evidence>
<gene>
    <name evidence="2" type="ORF">CB5_LOCUS11516</name>
</gene>